<evidence type="ECO:0000313" key="2">
    <source>
        <dbReference type="Proteomes" id="UP001055072"/>
    </source>
</evidence>
<name>A0ACB8TXD6_9APHY</name>
<protein>
    <submittedName>
        <fullName evidence="1">Uncharacterized protein</fullName>
    </submittedName>
</protein>
<evidence type="ECO:0000313" key="1">
    <source>
        <dbReference type="EMBL" id="KAI0086661.1"/>
    </source>
</evidence>
<comment type="caution">
    <text evidence="1">The sequence shown here is derived from an EMBL/GenBank/DDBJ whole genome shotgun (WGS) entry which is preliminary data.</text>
</comment>
<accession>A0ACB8TXD6</accession>
<keyword evidence="2" id="KW-1185">Reference proteome</keyword>
<gene>
    <name evidence="1" type="ORF">BDY19DRAFT_908088</name>
</gene>
<dbReference type="EMBL" id="MU274922">
    <property type="protein sequence ID" value="KAI0086661.1"/>
    <property type="molecule type" value="Genomic_DNA"/>
</dbReference>
<sequence>MFDTEEHTYYRSQVRTHTSTMLLNHGIINALIITHSQRLLRNYTVYYSIYNLHPSQSPESSTQRKLIVKQYGLRACKASYFLSFRFSLGDHSSSKCEPLSIKRDVKHFGDLQCHLRHLQSRNQGIIDYVQTKCTAERGDFTAAILHISDMSSNSFIGYTRDTAFMDITNARKFSSTAGDVRDSGARGSVGLEKEDRS</sequence>
<dbReference type="Proteomes" id="UP001055072">
    <property type="component" value="Unassembled WGS sequence"/>
</dbReference>
<proteinExistence type="predicted"/>
<organism evidence="1 2">
    <name type="scientific">Irpex rosettiformis</name>
    <dbReference type="NCBI Taxonomy" id="378272"/>
    <lineage>
        <taxon>Eukaryota</taxon>
        <taxon>Fungi</taxon>
        <taxon>Dikarya</taxon>
        <taxon>Basidiomycota</taxon>
        <taxon>Agaricomycotina</taxon>
        <taxon>Agaricomycetes</taxon>
        <taxon>Polyporales</taxon>
        <taxon>Irpicaceae</taxon>
        <taxon>Irpex</taxon>
    </lineage>
</organism>
<reference evidence="1" key="1">
    <citation type="journal article" date="2021" name="Environ. Microbiol.">
        <title>Gene family expansions and transcriptome signatures uncover fungal adaptations to wood decay.</title>
        <authorList>
            <person name="Hage H."/>
            <person name="Miyauchi S."/>
            <person name="Viragh M."/>
            <person name="Drula E."/>
            <person name="Min B."/>
            <person name="Chaduli D."/>
            <person name="Navarro D."/>
            <person name="Favel A."/>
            <person name="Norest M."/>
            <person name="Lesage-Meessen L."/>
            <person name="Balint B."/>
            <person name="Merenyi Z."/>
            <person name="de Eugenio L."/>
            <person name="Morin E."/>
            <person name="Martinez A.T."/>
            <person name="Baldrian P."/>
            <person name="Stursova M."/>
            <person name="Martinez M.J."/>
            <person name="Novotny C."/>
            <person name="Magnuson J.K."/>
            <person name="Spatafora J.W."/>
            <person name="Maurice S."/>
            <person name="Pangilinan J."/>
            <person name="Andreopoulos W."/>
            <person name="LaButti K."/>
            <person name="Hundley H."/>
            <person name="Na H."/>
            <person name="Kuo A."/>
            <person name="Barry K."/>
            <person name="Lipzen A."/>
            <person name="Henrissat B."/>
            <person name="Riley R."/>
            <person name="Ahrendt S."/>
            <person name="Nagy L.G."/>
            <person name="Grigoriev I.V."/>
            <person name="Martin F."/>
            <person name="Rosso M.N."/>
        </authorList>
    </citation>
    <scope>NUCLEOTIDE SEQUENCE</scope>
    <source>
        <strain evidence="1">CBS 384.51</strain>
    </source>
</reference>